<dbReference type="EMBL" id="JAUIRO010000006">
    <property type="protein sequence ID" value="KAK0709371.1"/>
    <property type="molecule type" value="Genomic_DNA"/>
</dbReference>
<dbReference type="GO" id="GO:0046872">
    <property type="term" value="F:metal ion binding"/>
    <property type="evidence" value="ECO:0007669"/>
    <property type="project" value="UniProtKB-KW"/>
</dbReference>
<evidence type="ECO:0000256" key="1">
    <source>
        <dbReference type="ARBA" id="ARBA00022723"/>
    </source>
</evidence>
<dbReference type="GO" id="GO:0008168">
    <property type="term" value="F:methyltransferase activity"/>
    <property type="evidence" value="ECO:0007669"/>
    <property type="project" value="UniProtKB-KW"/>
</dbReference>
<dbReference type="Pfam" id="PF03492">
    <property type="entry name" value="Methyltransf_7"/>
    <property type="match status" value="1"/>
</dbReference>
<evidence type="ECO:0000313" key="3">
    <source>
        <dbReference type="EMBL" id="KAK0709371.1"/>
    </source>
</evidence>
<keyword evidence="2" id="KW-0460">Magnesium</keyword>
<evidence type="ECO:0000313" key="4">
    <source>
        <dbReference type="Proteomes" id="UP001172101"/>
    </source>
</evidence>
<dbReference type="AlphaFoldDB" id="A0AA40DQ59"/>
<keyword evidence="4" id="KW-1185">Reference proteome</keyword>
<dbReference type="Gene3D" id="3.40.50.150">
    <property type="entry name" value="Vaccinia Virus protein VP39"/>
    <property type="match status" value="1"/>
</dbReference>
<dbReference type="SUPFAM" id="SSF53335">
    <property type="entry name" value="S-adenosyl-L-methionine-dependent methyltransferases"/>
    <property type="match status" value="1"/>
</dbReference>
<reference evidence="3" key="1">
    <citation type="submission" date="2023-06" db="EMBL/GenBank/DDBJ databases">
        <title>Genome-scale phylogeny and comparative genomics of the fungal order Sordariales.</title>
        <authorList>
            <consortium name="Lawrence Berkeley National Laboratory"/>
            <person name="Hensen N."/>
            <person name="Bonometti L."/>
            <person name="Westerberg I."/>
            <person name="Brannstrom I.O."/>
            <person name="Guillou S."/>
            <person name="Cros-Aarteil S."/>
            <person name="Calhoun S."/>
            <person name="Haridas S."/>
            <person name="Kuo A."/>
            <person name="Mondo S."/>
            <person name="Pangilinan J."/>
            <person name="Riley R."/>
            <person name="LaButti K."/>
            <person name="Andreopoulos B."/>
            <person name="Lipzen A."/>
            <person name="Chen C."/>
            <person name="Yanf M."/>
            <person name="Daum C."/>
            <person name="Ng V."/>
            <person name="Clum A."/>
            <person name="Steindorff A."/>
            <person name="Ohm R."/>
            <person name="Martin F."/>
            <person name="Silar P."/>
            <person name="Natvig D."/>
            <person name="Lalanne C."/>
            <person name="Gautier V."/>
            <person name="Ament-velasquez S.L."/>
            <person name="Kruys A."/>
            <person name="Hutchinson M.I."/>
            <person name="Powell A.J."/>
            <person name="Barry K."/>
            <person name="Miller A.N."/>
            <person name="Grigoriev I.V."/>
            <person name="Debuchy R."/>
            <person name="Gladieux P."/>
            <person name="Thoren M.H."/>
            <person name="Johannesson H."/>
        </authorList>
    </citation>
    <scope>NUCLEOTIDE SEQUENCE</scope>
    <source>
        <strain evidence="3">SMH2392-1A</strain>
    </source>
</reference>
<dbReference type="InterPro" id="IPR042086">
    <property type="entry name" value="MeTrfase_capping"/>
</dbReference>
<organism evidence="3 4">
    <name type="scientific">Lasiosphaeria miniovina</name>
    <dbReference type="NCBI Taxonomy" id="1954250"/>
    <lineage>
        <taxon>Eukaryota</taxon>
        <taxon>Fungi</taxon>
        <taxon>Dikarya</taxon>
        <taxon>Ascomycota</taxon>
        <taxon>Pezizomycotina</taxon>
        <taxon>Sordariomycetes</taxon>
        <taxon>Sordariomycetidae</taxon>
        <taxon>Sordariales</taxon>
        <taxon>Lasiosphaeriaceae</taxon>
        <taxon>Lasiosphaeria</taxon>
    </lineage>
</organism>
<dbReference type="Gene3D" id="1.10.1200.270">
    <property type="entry name" value="Methyltransferase, alpha-helical capping domain"/>
    <property type="match status" value="1"/>
</dbReference>
<keyword evidence="1" id="KW-0479">Metal-binding</keyword>
<name>A0AA40DQ59_9PEZI</name>
<protein>
    <submittedName>
        <fullName evidence="3">S-adenosyl-L-methionine-dependent methyltransferase</fullName>
    </submittedName>
</protein>
<dbReference type="InterPro" id="IPR005299">
    <property type="entry name" value="MeTrfase_7"/>
</dbReference>
<accession>A0AA40DQ59</accession>
<evidence type="ECO:0000256" key="2">
    <source>
        <dbReference type="ARBA" id="ARBA00022842"/>
    </source>
</evidence>
<gene>
    <name evidence="3" type="ORF">B0T26DRAFT_721302</name>
</gene>
<keyword evidence="3" id="KW-0489">Methyltransferase</keyword>
<dbReference type="PANTHER" id="PTHR31009">
    <property type="entry name" value="S-ADENOSYL-L-METHIONINE:CARBOXYL METHYLTRANSFERASE FAMILY PROTEIN"/>
    <property type="match status" value="1"/>
</dbReference>
<dbReference type="GO" id="GO:0032259">
    <property type="term" value="P:methylation"/>
    <property type="evidence" value="ECO:0007669"/>
    <property type="project" value="UniProtKB-KW"/>
</dbReference>
<comment type="caution">
    <text evidence="3">The sequence shown here is derived from an EMBL/GenBank/DDBJ whole genome shotgun (WGS) entry which is preliminary data.</text>
</comment>
<dbReference type="GeneID" id="85325810"/>
<sequence>MASTSETRIAMRDGYYNENCFIQNAAVKGALDILPAYPDKKSLTIVDYGCAQGANSTEPLKAVLASLPAGATASLVFEDTPFNDFSTLAKTISASLPTLAPAERNITAHASMVPVGFFQQVVPTASVDLGVSWSSFNYLSHQPTVALPATAAPAEFAAARQAAFASAAHADLVHLLQLRAAEIRSGGHLVVALGGTAPEGDGETDMPPSTTGFMPLQTALMRMVGGGQLALGELMQFALFPSHERSPGEARAALADPAVAALWRVDSLQPRLVVHPAWEPYQAALGRAEAGQDEAGRKEAVRAYAEAVVVNLVAASGWFWADTLRKCRGPEWHGENAFLEEFTRVAIDECVEKFADMKVQIWYTYIRLERRGA</sequence>
<dbReference type="InterPro" id="IPR029063">
    <property type="entry name" value="SAM-dependent_MTases_sf"/>
</dbReference>
<dbReference type="Proteomes" id="UP001172101">
    <property type="component" value="Unassembled WGS sequence"/>
</dbReference>
<dbReference type="RefSeq" id="XP_060292675.1">
    <property type="nucleotide sequence ID" value="XM_060442540.1"/>
</dbReference>
<proteinExistence type="predicted"/>
<keyword evidence="3" id="KW-0808">Transferase</keyword>